<gene>
    <name evidence="2" type="ORF">HNR30_001606</name>
</gene>
<evidence type="ECO:0008006" key="4">
    <source>
        <dbReference type="Google" id="ProtNLM"/>
    </source>
</evidence>
<feature type="region of interest" description="Disordered" evidence="1">
    <location>
        <begin position="281"/>
        <end position="304"/>
    </location>
</feature>
<keyword evidence="3" id="KW-1185">Reference proteome</keyword>
<sequence length="304" mass="33393">MKRLLIVSLTALLLGLGVTGYAWWRSAPAPREVDAIRVRDTASGMITGTDRRCDRFYQAAGTAVCLVVEPGAVPKTYALILDAEMREVRRVRIAGIPSRARVSASGRMVSWTVFVTGDSYNSGGFSTWTGILDTRTGYLVTNMEEIPLFIDGKRHYSVDVNYWGVSFAADDNRFYATVSTKGRTYLVEGDYTAWRARTLRQNVECPSLAPDGTRLAFKKRMSSGAWRLHLLDLATMRETPLAETAEVDDQAAWLDGNTVMYGRAGDVWAVAADGGGQPRLLAKGASSPVPPGRENLSRAMSIRR</sequence>
<name>A0A7W0CFM0_9ACTN</name>
<dbReference type="InterPro" id="IPR011042">
    <property type="entry name" value="6-blade_b-propeller_TolB-like"/>
</dbReference>
<evidence type="ECO:0000256" key="1">
    <source>
        <dbReference type="SAM" id="MobiDB-lite"/>
    </source>
</evidence>
<accession>A0A7W0CFM0</accession>
<dbReference type="EMBL" id="JACDUR010000002">
    <property type="protein sequence ID" value="MBA2890265.1"/>
    <property type="molecule type" value="Genomic_DNA"/>
</dbReference>
<comment type="caution">
    <text evidence="2">The sequence shown here is derived from an EMBL/GenBank/DDBJ whole genome shotgun (WGS) entry which is preliminary data.</text>
</comment>
<dbReference type="Proteomes" id="UP000530928">
    <property type="component" value="Unassembled WGS sequence"/>
</dbReference>
<dbReference type="AlphaFoldDB" id="A0A7W0CFM0"/>
<evidence type="ECO:0000313" key="3">
    <source>
        <dbReference type="Proteomes" id="UP000530928"/>
    </source>
</evidence>
<organism evidence="2 3">
    <name type="scientific">Nonomuraea soli</name>
    <dbReference type="NCBI Taxonomy" id="1032476"/>
    <lineage>
        <taxon>Bacteria</taxon>
        <taxon>Bacillati</taxon>
        <taxon>Actinomycetota</taxon>
        <taxon>Actinomycetes</taxon>
        <taxon>Streptosporangiales</taxon>
        <taxon>Streptosporangiaceae</taxon>
        <taxon>Nonomuraea</taxon>
    </lineage>
</organism>
<evidence type="ECO:0000313" key="2">
    <source>
        <dbReference type="EMBL" id="MBA2890265.1"/>
    </source>
</evidence>
<reference evidence="2 3" key="1">
    <citation type="submission" date="2020-07" db="EMBL/GenBank/DDBJ databases">
        <title>Genomic Encyclopedia of Type Strains, Phase IV (KMG-IV): sequencing the most valuable type-strain genomes for metagenomic binning, comparative biology and taxonomic classification.</title>
        <authorList>
            <person name="Goeker M."/>
        </authorList>
    </citation>
    <scope>NUCLEOTIDE SEQUENCE [LARGE SCALE GENOMIC DNA]</scope>
    <source>
        <strain evidence="2 3">DSM 45533</strain>
    </source>
</reference>
<proteinExistence type="predicted"/>
<dbReference type="RefSeq" id="WP_181609106.1">
    <property type="nucleotide sequence ID" value="NZ_BAABAM010000006.1"/>
</dbReference>
<dbReference type="SUPFAM" id="SSF69304">
    <property type="entry name" value="Tricorn protease N-terminal domain"/>
    <property type="match status" value="1"/>
</dbReference>
<dbReference type="Gene3D" id="2.120.10.30">
    <property type="entry name" value="TolB, C-terminal domain"/>
    <property type="match status" value="1"/>
</dbReference>
<protein>
    <recommendedName>
        <fullName evidence="4">TolB-like translocation protein</fullName>
    </recommendedName>
</protein>